<dbReference type="InterPro" id="IPR036388">
    <property type="entry name" value="WH-like_DNA-bd_sf"/>
</dbReference>
<gene>
    <name evidence="6" type="ORF">ACFP2V_08170</name>
</gene>
<dbReference type="InterPro" id="IPR039420">
    <property type="entry name" value="WalR-like"/>
</dbReference>
<dbReference type="EMBL" id="JBHSPC010000018">
    <property type="protein sequence ID" value="MFC5670084.1"/>
    <property type="molecule type" value="Genomic_DNA"/>
</dbReference>
<comment type="caution">
    <text evidence="6">The sequence shown here is derived from an EMBL/GenBank/DDBJ whole genome shotgun (WGS) entry which is preliminary data.</text>
</comment>
<dbReference type="InterPro" id="IPR001867">
    <property type="entry name" value="OmpR/PhoB-type_DNA-bd"/>
</dbReference>
<dbReference type="RefSeq" id="WP_381207707.1">
    <property type="nucleotide sequence ID" value="NZ_JBHSPC010000018.1"/>
</dbReference>
<dbReference type="SMART" id="SM00862">
    <property type="entry name" value="Trans_reg_C"/>
    <property type="match status" value="1"/>
</dbReference>
<dbReference type="SUPFAM" id="SSF46894">
    <property type="entry name" value="C-terminal effector domain of the bipartite response regulators"/>
    <property type="match status" value="1"/>
</dbReference>
<evidence type="ECO:0000313" key="7">
    <source>
        <dbReference type="Proteomes" id="UP001596183"/>
    </source>
</evidence>
<keyword evidence="2 4" id="KW-0238">DNA-binding</keyword>
<dbReference type="Gene3D" id="1.10.10.10">
    <property type="entry name" value="Winged helix-like DNA-binding domain superfamily/Winged helix DNA-binding domain"/>
    <property type="match status" value="1"/>
</dbReference>
<dbReference type="PANTHER" id="PTHR48111:SF50">
    <property type="entry name" value="KDP OPERON TRANSCRIPTIONAL REGULATORY PROTEIN KDPE"/>
    <property type="match status" value="1"/>
</dbReference>
<keyword evidence="1" id="KW-0805">Transcription regulation</keyword>
<accession>A0ABW0XM78</accession>
<evidence type="ECO:0000313" key="6">
    <source>
        <dbReference type="EMBL" id="MFC5670084.1"/>
    </source>
</evidence>
<dbReference type="InterPro" id="IPR016032">
    <property type="entry name" value="Sig_transdc_resp-reg_C-effctor"/>
</dbReference>
<evidence type="ECO:0000256" key="2">
    <source>
        <dbReference type="ARBA" id="ARBA00023125"/>
    </source>
</evidence>
<reference evidence="7" key="1">
    <citation type="journal article" date="2019" name="Int. J. Syst. Evol. Microbiol.">
        <title>The Global Catalogue of Microorganisms (GCM) 10K type strain sequencing project: providing services to taxonomists for standard genome sequencing and annotation.</title>
        <authorList>
            <consortium name="The Broad Institute Genomics Platform"/>
            <consortium name="The Broad Institute Genome Sequencing Center for Infectious Disease"/>
            <person name="Wu L."/>
            <person name="Ma J."/>
        </authorList>
    </citation>
    <scope>NUCLEOTIDE SEQUENCE [LARGE SCALE GENOMIC DNA]</scope>
    <source>
        <strain evidence="7">JCM 13852</strain>
    </source>
</reference>
<protein>
    <submittedName>
        <fullName evidence="6">Winged helix-turn-helix domain-containing protein</fullName>
    </submittedName>
</protein>
<feature type="DNA-binding region" description="OmpR/PhoB-type" evidence="4">
    <location>
        <begin position="154"/>
        <end position="254"/>
    </location>
</feature>
<evidence type="ECO:0000256" key="1">
    <source>
        <dbReference type="ARBA" id="ARBA00023015"/>
    </source>
</evidence>
<dbReference type="InterPro" id="IPR029016">
    <property type="entry name" value="GAF-like_dom_sf"/>
</dbReference>
<sequence length="441" mass="47470">MRTRDIGDDPRTRRARTGAASVFPVPAQRLAVVDLGNELHTRPHVGAMSERLNWSVLHLHEAEELGWALTVNRPAAVLVIIPADLPPDPTTVARVRRATRAPIAVLADVTGPQSVALISAGADTVLPTSTREEEMGARVLALVRRAAEGSDAGARYLLSGPLRVDLWQREATLDTEPVRLTNTEFKLLVCLMEAGGQVVPASRLTSRVWGWAGGDDGLNTLRIGVGRLRRKLGDTVHEPRFVLSVRGSGYRFGGQVTEVGAREEERRTSETGSDLLLAERLARRCEELASAPDARSAASLVARSLVQEGTVDAVGLHLLDGDRLQLVAHHGFSAAWQEAAQELRLADSGFAAVRTLTAEEPVQLRRFSTKAGYARTAALAHVELPGTYLFVPLRSGSSVVGAMGLHRHSSEPFGPLSITYLKAVAALCGVCLSARWRTTST</sequence>
<dbReference type="Gene3D" id="3.30.450.40">
    <property type="match status" value="1"/>
</dbReference>
<organism evidence="6 7">
    <name type="scientific">Streptomyces incanus</name>
    <dbReference type="NCBI Taxonomy" id="887453"/>
    <lineage>
        <taxon>Bacteria</taxon>
        <taxon>Bacillati</taxon>
        <taxon>Actinomycetota</taxon>
        <taxon>Actinomycetes</taxon>
        <taxon>Kitasatosporales</taxon>
        <taxon>Streptomycetaceae</taxon>
        <taxon>Streptomyces</taxon>
    </lineage>
</organism>
<dbReference type="Pfam" id="PF00486">
    <property type="entry name" value="Trans_reg_C"/>
    <property type="match status" value="1"/>
</dbReference>
<dbReference type="Proteomes" id="UP001596183">
    <property type="component" value="Unassembled WGS sequence"/>
</dbReference>
<proteinExistence type="predicted"/>
<dbReference type="SUPFAM" id="SSF55781">
    <property type="entry name" value="GAF domain-like"/>
    <property type="match status" value="1"/>
</dbReference>
<name>A0ABW0XM78_9ACTN</name>
<keyword evidence="3" id="KW-0804">Transcription</keyword>
<dbReference type="PROSITE" id="PS51755">
    <property type="entry name" value="OMPR_PHOB"/>
    <property type="match status" value="1"/>
</dbReference>
<keyword evidence="7" id="KW-1185">Reference proteome</keyword>
<dbReference type="InterPro" id="IPR003018">
    <property type="entry name" value="GAF"/>
</dbReference>
<dbReference type="CDD" id="cd00383">
    <property type="entry name" value="trans_reg_C"/>
    <property type="match status" value="1"/>
</dbReference>
<evidence type="ECO:0000256" key="3">
    <source>
        <dbReference type="ARBA" id="ARBA00023163"/>
    </source>
</evidence>
<dbReference type="PANTHER" id="PTHR48111">
    <property type="entry name" value="REGULATOR OF RPOS"/>
    <property type="match status" value="1"/>
</dbReference>
<evidence type="ECO:0000256" key="4">
    <source>
        <dbReference type="PROSITE-ProRule" id="PRU01091"/>
    </source>
</evidence>
<feature type="domain" description="OmpR/PhoB-type" evidence="5">
    <location>
        <begin position="154"/>
        <end position="254"/>
    </location>
</feature>
<evidence type="ECO:0000259" key="5">
    <source>
        <dbReference type="PROSITE" id="PS51755"/>
    </source>
</evidence>
<dbReference type="Pfam" id="PF13185">
    <property type="entry name" value="GAF_2"/>
    <property type="match status" value="1"/>
</dbReference>